<keyword evidence="2" id="KW-1185">Reference proteome</keyword>
<proteinExistence type="predicted"/>
<protein>
    <submittedName>
        <fullName evidence="1">Uncharacterized protein</fullName>
    </submittedName>
</protein>
<evidence type="ECO:0000313" key="2">
    <source>
        <dbReference type="Proteomes" id="UP000824890"/>
    </source>
</evidence>
<name>A0ABQ7XPC6_BRANA</name>
<dbReference type="Proteomes" id="UP000824890">
    <property type="component" value="Unassembled WGS sequence"/>
</dbReference>
<dbReference type="EMBL" id="JAGKQM010000019">
    <property type="protein sequence ID" value="KAH0857795.1"/>
    <property type="molecule type" value="Genomic_DNA"/>
</dbReference>
<sequence length="107" mass="12371">MTRRHHHHHRWLLSPPSPSLPSPIARHHHHCWWSIQGRHRHPASDSVVNEKYLNAGSGNDLTEVRKICARALLNVAAEQPDMERLLQKHFTCFGGRQHALQTIRHAP</sequence>
<organism evidence="1 2">
    <name type="scientific">Brassica napus</name>
    <name type="common">Rape</name>
    <dbReference type="NCBI Taxonomy" id="3708"/>
    <lineage>
        <taxon>Eukaryota</taxon>
        <taxon>Viridiplantae</taxon>
        <taxon>Streptophyta</taxon>
        <taxon>Embryophyta</taxon>
        <taxon>Tracheophyta</taxon>
        <taxon>Spermatophyta</taxon>
        <taxon>Magnoliopsida</taxon>
        <taxon>eudicotyledons</taxon>
        <taxon>Gunneridae</taxon>
        <taxon>Pentapetalae</taxon>
        <taxon>rosids</taxon>
        <taxon>malvids</taxon>
        <taxon>Brassicales</taxon>
        <taxon>Brassicaceae</taxon>
        <taxon>Brassiceae</taxon>
        <taxon>Brassica</taxon>
    </lineage>
</organism>
<comment type="caution">
    <text evidence="1">The sequence shown here is derived from an EMBL/GenBank/DDBJ whole genome shotgun (WGS) entry which is preliminary data.</text>
</comment>
<evidence type="ECO:0000313" key="1">
    <source>
        <dbReference type="EMBL" id="KAH0857795.1"/>
    </source>
</evidence>
<accession>A0ABQ7XPC6</accession>
<reference evidence="1 2" key="1">
    <citation type="submission" date="2021-05" db="EMBL/GenBank/DDBJ databases">
        <title>Genome Assembly of Synthetic Allotetraploid Brassica napus Reveals Homoeologous Exchanges between Subgenomes.</title>
        <authorList>
            <person name="Davis J.T."/>
        </authorList>
    </citation>
    <scope>NUCLEOTIDE SEQUENCE [LARGE SCALE GENOMIC DNA]</scope>
    <source>
        <strain evidence="2">cv. Da-Ae</strain>
        <tissue evidence="1">Seedling</tissue>
    </source>
</reference>
<gene>
    <name evidence="1" type="ORF">HID58_086056</name>
</gene>